<dbReference type="SUPFAM" id="SSF53448">
    <property type="entry name" value="Nucleotide-diphospho-sugar transferases"/>
    <property type="match status" value="1"/>
</dbReference>
<dbReference type="EMBL" id="VZQZ01000002">
    <property type="protein sequence ID" value="KAB0666859.1"/>
    <property type="molecule type" value="Genomic_DNA"/>
</dbReference>
<evidence type="ECO:0000256" key="3">
    <source>
        <dbReference type="ARBA" id="ARBA00022679"/>
    </source>
</evidence>
<dbReference type="GO" id="GO:0016020">
    <property type="term" value="C:membrane"/>
    <property type="evidence" value="ECO:0007669"/>
    <property type="project" value="UniProtKB-SubCell"/>
</dbReference>
<accession>A0A7J4ZV89</accession>
<keyword evidence="3 8" id="KW-0808">Transferase</keyword>
<feature type="transmembrane region" description="Helical" evidence="7">
    <location>
        <begin position="382"/>
        <end position="400"/>
    </location>
</feature>
<comment type="subcellular location">
    <subcellularLocation>
        <location evidence="1">Membrane</location>
        <topology evidence="1">Multi-pass membrane protein</topology>
    </subcellularLocation>
</comment>
<dbReference type="PANTHER" id="PTHR43867:SF2">
    <property type="entry name" value="CELLULOSE SYNTHASE CATALYTIC SUBUNIT A [UDP-FORMING]"/>
    <property type="match status" value="1"/>
</dbReference>
<dbReference type="RefSeq" id="WP_151127589.1">
    <property type="nucleotide sequence ID" value="NZ_VZQZ01000002.1"/>
</dbReference>
<proteinExistence type="predicted"/>
<gene>
    <name evidence="8" type="ORF">F6V25_05440</name>
</gene>
<dbReference type="PANTHER" id="PTHR43867">
    <property type="entry name" value="CELLULOSE SYNTHASE CATALYTIC SUBUNIT A [UDP-FORMING]"/>
    <property type="match status" value="1"/>
</dbReference>
<evidence type="ECO:0000256" key="6">
    <source>
        <dbReference type="ARBA" id="ARBA00023136"/>
    </source>
</evidence>
<evidence type="ECO:0000256" key="5">
    <source>
        <dbReference type="ARBA" id="ARBA00022989"/>
    </source>
</evidence>
<dbReference type="CDD" id="cd06421">
    <property type="entry name" value="CESA_CelA_like"/>
    <property type="match status" value="1"/>
</dbReference>
<keyword evidence="6 7" id="KW-0472">Membrane</keyword>
<feature type="transmembrane region" description="Helical" evidence="7">
    <location>
        <begin position="454"/>
        <end position="475"/>
    </location>
</feature>
<keyword evidence="4 7" id="KW-0812">Transmembrane</keyword>
<protein>
    <submittedName>
        <fullName evidence="8">Glycosyltransferase</fullName>
    </submittedName>
</protein>
<evidence type="ECO:0000256" key="7">
    <source>
        <dbReference type="SAM" id="Phobius"/>
    </source>
</evidence>
<comment type="caution">
    <text evidence="8">The sequence shown here is derived from an EMBL/GenBank/DDBJ whole genome shotgun (WGS) entry which is preliminary data.</text>
</comment>
<feature type="transmembrane region" description="Helical" evidence="7">
    <location>
        <begin position="61"/>
        <end position="82"/>
    </location>
</feature>
<evidence type="ECO:0000256" key="1">
    <source>
        <dbReference type="ARBA" id="ARBA00004141"/>
    </source>
</evidence>
<keyword evidence="5 7" id="KW-1133">Transmembrane helix</keyword>
<dbReference type="Pfam" id="PF13641">
    <property type="entry name" value="Glyco_tranf_2_3"/>
    <property type="match status" value="1"/>
</dbReference>
<dbReference type="Proteomes" id="UP000420562">
    <property type="component" value="Unassembled WGS sequence"/>
</dbReference>
<feature type="transmembrane region" description="Helical" evidence="7">
    <location>
        <begin position="33"/>
        <end position="55"/>
    </location>
</feature>
<reference evidence="8 9" key="1">
    <citation type="submission" date="2019-09" db="EMBL/GenBank/DDBJ databases">
        <title>Geobacter sp. Red96, a novel strain isolated from paddy soil.</title>
        <authorList>
            <person name="Xu Z."/>
            <person name="Masuda Y."/>
            <person name="Itoh H."/>
            <person name="Senoo K."/>
        </authorList>
    </citation>
    <scope>NUCLEOTIDE SEQUENCE [LARGE SCALE GENOMIC DNA]</scope>
    <source>
        <strain evidence="8 9">Red96</strain>
    </source>
</reference>
<feature type="transmembrane region" description="Helical" evidence="7">
    <location>
        <begin position="348"/>
        <end position="370"/>
    </location>
</feature>
<feature type="transmembrane region" description="Helical" evidence="7">
    <location>
        <begin position="481"/>
        <end position="507"/>
    </location>
</feature>
<evidence type="ECO:0000256" key="2">
    <source>
        <dbReference type="ARBA" id="ARBA00022676"/>
    </source>
</evidence>
<evidence type="ECO:0000256" key="4">
    <source>
        <dbReference type="ARBA" id="ARBA00022692"/>
    </source>
</evidence>
<evidence type="ECO:0000313" key="9">
    <source>
        <dbReference type="Proteomes" id="UP000420562"/>
    </source>
</evidence>
<organism evidence="8 9">
    <name type="scientific">Oryzomonas japonica</name>
    <dbReference type="NCBI Taxonomy" id="2603858"/>
    <lineage>
        <taxon>Bacteria</taxon>
        <taxon>Pseudomonadati</taxon>
        <taxon>Thermodesulfobacteriota</taxon>
        <taxon>Desulfuromonadia</taxon>
        <taxon>Geobacterales</taxon>
        <taxon>Geobacteraceae</taxon>
        <taxon>Oryzomonas</taxon>
    </lineage>
</organism>
<dbReference type="InterPro" id="IPR029044">
    <property type="entry name" value="Nucleotide-diphossugar_trans"/>
</dbReference>
<keyword evidence="2" id="KW-0328">Glycosyltransferase</keyword>
<dbReference type="GO" id="GO:0016757">
    <property type="term" value="F:glycosyltransferase activity"/>
    <property type="evidence" value="ECO:0007669"/>
    <property type="project" value="UniProtKB-KW"/>
</dbReference>
<dbReference type="InterPro" id="IPR050321">
    <property type="entry name" value="Glycosyltr_2/OpgH_subfam"/>
</dbReference>
<sequence>MSIHAAIKSWLDDIQGKKKYQRYKEQETRTRRVLGQIFAILNIPCAVFYFSWCVYKANWQYWYTFIPFILSESVFLVHYLLWINLLWYKRHHHPEGVIPQKKYSVDVFIPVCREPLEIVRRTVMAACAIDYENKTVYILDDGEDDKLLSMAEEFCIGYIRRPTHENRKAGNLNYAFSRTNGDLILALDADQVAESNILKSIVGYFSIPRIAFVQTEQRFKLPKNDPWGNSDEVFYKAMQSGKDNDNAAISCGNGVVYRREALMEIGGFSEWNLVEDLHTSMRIHAKGWKTVYHDTAFTIGHAPEDVCSHLKQRWQWAVDSLRLFFWDSPLRYKGLSWRQKAQYLHFGYNYISFGIFLPIFFLLPIWSLFTHNFMLKANLSEYFLARLPYFIVYLIANKLLTDGLNNYKVFQCQAGLFYVYFSAAVTALRCRTKLPDYTVTSKVKKHSLLTTKILSCWPHMLISVFSLIAIVYGIVTIDNDPWFLIVNIFWATWTIVTLSRFIGLSLWPQMYMR</sequence>
<evidence type="ECO:0000313" key="8">
    <source>
        <dbReference type="EMBL" id="KAB0666859.1"/>
    </source>
</evidence>
<dbReference type="AlphaFoldDB" id="A0A7J4ZV89"/>
<name>A0A7J4ZV89_9BACT</name>
<dbReference type="Gene3D" id="3.90.550.10">
    <property type="entry name" value="Spore Coat Polysaccharide Biosynthesis Protein SpsA, Chain A"/>
    <property type="match status" value="1"/>
</dbReference>
<keyword evidence="9" id="KW-1185">Reference proteome</keyword>